<protein>
    <submittedName>
        <fullName evidence="2">Uncharacterized protein</fullName>
    </submittedName>
</protein>
<sequence length="76" mass="8626">MTLLLLSSIYLAWNPDLIGASFWLAQWLHLSQNLLGAGNLRPAGKIWPMKFYCLARDAKYDLYCNFARMSGAAFII</sequence>
<dbReference type="EMBL" id="JAWZYT010003195">
    <property type="protein sequence ID" value="KAK4299641.1"/>
    <property type="molecule type" value="Genomic_DNA"/>
</dbReference>
<name>A0AAE1P1Q4_9EUCA</name>
<keyword evidence="1" id="KW-0732">Signal</keyword>
<organism evidence="2 3">
    <name type="scientific">Petrolisthes manimaculis</name>
    <dbReference type="NCBI Taxonomy" id="1843537"/>
    <lineage>
        <taxon>Eukaryota</taxon>
        <taxon>Metazoa</taxon>
        <taxon>Ecdysozoa</taxon>
        <taxon>Arthropoda</taxon>
        <taxon>Crustacea</taxon>
        <taxon>Multicrustacea</taxon>
        <taxon>Malacostraca</taxon>
        <taxon>Eumalacostraca</taxon>
        <taxon>Eucarida</taxon>
        <taxon>Decapoda</taxon>
        <taxon>Pleocyemata</taxon>
        <taxon>Anomura</taxon>
        <taxon>Galatheoidea</taxon>
        <taxon>Porcellanidae</taxon>
        <taxon>Petrolisthes</taxon>
    </lineage>
</organism>
<dbReference type="AlphaFoldDB" id="A0AAE1P1Q4"/>
<accession>A0AAE1P1Q4</accession>
<reference evidence="2" key="1">
    <citation type="submission" date="2023-11" db="EMBL/GenBank/DDBJ databases">
        <title>Genome assemblies of two species of porcelain crab, Petrolisthes cinctipes and Petrolisthes manimaculis (Anomura: Porcellanidae).</title>
        <authorList>
            <person name="Angst P."/>
        </authorList>
    </citation>
    <scope>NUCLEOTIDE SEQUENCE</scope>
    <source>
        <strain evidence="2">PB745_02</strain>
        <tissue evidence="2">Gill</tissue>
    </source>
</reference>
<evidence type="ECO:0000313" key="3">
    <source>
        <dbReference type="Proteomes" id="UP001292094"/>
    </source>
</evidence>
<proteinExistence type="predicted"/>
<evidence type="ECO:0000256" key="1">
    <source>
        <dbReference type="SAM" id="SignalP"/>
    </source>
</evidence>
<keyword evidence="3" id="KW-1185">Reference proteome</keyword>
<feature type="signal peptide" evidence="1">
    <location>
        <begin position="1"/>
        <end position="20"/>
    </location>
</feature>
<comment type="caution">
    <text evidence="2">The sequence shown here is derived from an EMBL/GenBank/DDBJ whole genome shotgun (WGS) entry which is preliminary data.</text>
</comment>
<gene>
    <name evidence="2" type="ORF">Pmani_028100</name>
</gene>
<dbReference type="Proteomes" id="UP001292094">
    <property type="component" value="Unassembled WGS sequence"/>
</dbReference>
<evidence type="ECO:0000313" key="2">
    <source>
        <dbReference type="EMBL" id="KAK4299641.1"/>
    </source>
</evidence>
<feature type="chain" id="PRO_5042269240" evidence="1">
    <location>
        <begin position="21"/>
        <end position="76"/>
    </location>
</feature>